<dbReference type="SUPFAM" id="SSF74650">
    <property type="entry name" value="Galactose mutarotase-like"/>
    <property type="match status" value="1"/>
</dbReference>
<keyword evidence="2" id="KW-0326">Glycosidase</keyword>
<dbReference type="Pfam" id="PF13802">
    <property type="entry name" value="Gal_mutarotas_2"/>
    <property type="match status" value="1"/>
</dbReference>
<organism evidence="7 8">
    <name type="scientific">Alloacidobacterium dinghuense</name>
    <dbReference type="NCBI Taxonomy" id="2763107"/>
    <lineage>
        <taxon>Bacteria</taxon>
        <taxon>Pseudomonadati</taxon>
        <taxon>Acidobacteriota</taxon>
        <taxon>Terriglobia</taxon>
        <taxon>Terriglobales</taxon>
        <taxon>Acidobacteriaceae</taxon>
        <taxon>Alloacidobacterium</taxon>
    </lineage>
</organism>
<protein>
    <submittedName>
        <fullName evidence="7">Glycoside hydrolase family 31 protein</fullName>
    </submittedName>
</protein>
<proteinExistence type="inferred from homology"/>
<dbReference type="RefSeq" id="WP_186745039.1">
    <property type="nucleotide sequence ID" value="NZ_CP060394.1"/>
</dbReference>
<dbReference type="InterPro" id="IPR048395">
    <property type="entry name" value="Glyco_hydro_31_C"/>
</dbReference>
<dbReference type="Pfam" id="PF21365">
    <property type="entry name" value="Glyco_hydro_31_3rd"/>
    <property type="match status" value="1"/>
</dbReference>
<dbReference type="CDD" id="cd14752">
    <property type="entry name" value="GH31_N"/>
    <property type="match status" value="1"/>
</dbReference>
<dbReference type="InterPro" id="IPR011013">
    <property type="entry name" value="Gal_mutarotase_sf_dom"/>
</dbReference>
<evidence type="ECO:0000256" key="1">
    <source>
        <dbReference type="ARBA" id="ARBA00007806"/>
    </source>
</evidence>
<dbReference type="Gene3D" id="2.60.40.1760">
    <property type="entry name" value="glycosyl hydrolase (family 31)"/>
    <property type="match status" value="1"/>
</dbReference>
<dbReference type="InterPro" id="IPR000322">
    <property type="entry name" value="Glyco_hydro_31_TIM"/>
</dbReference>
<dbReference type="InterPro" id="IPR033403">
    <property type="entry name" value="DUF5110"/>
</dbReference>
<dbReference type="GO" id="GO:0004553">
    <property type="term" value="F:hydrolase activity, hydrolyzing O-glycosyl compounds"/>
    <property type="evidence" value="ECO:0007669"/>
    <property type="project" value="InterPro"/>
</dbReference>
<dbReference type="InterPro" id="IPR017853">
    <property type="entry name" value="GH"/>
</dbReference>
<dbReference type="SUPFAM" id="SSF51445">
    <property type="entry name" value="(Trans)glycosidases"/>
    <property type="match status" value="1"/>
</dbReference>
<comment type="similarity">
    <text evidence="1 2">Belongs to the glycosyl hydrolase 31 family.</text>
</comment>
<keyword evidence="8" id="KW-1185">Reference proteome</keyword>
<evidence type="ECO:0000313" key="8">
    <source>
        <dbReference type="Proteomes" id="UP000515312"/>
    </source>
</evidence>
<reference evidence="7 8" key="1">
    <citation type="submission" date="2020-08" db="EMBL/GenBank/DDBJ databases">
        <title>Edaphobacter telluris sp. nov. and Acidobacterium dinghuensis sp. nov., two acidobacteria isolated from forest soil.</title>
        <authorList>
            <person name="Fu J."/>
            <person name="Qiu L."/>
        </authorList>
    </citation>
    <scope>NUCLEOTIDE SEQUENCE [LARGE SCALE GENOMIC DNA]</scope>
    <source>
        <strain evidence="7">4Y35</strain>
    </source>
</reference>
<dbReference type="Pfam" id="PF01055">
    <property type="entry name" value="Glyco_hydro_31_2nd"/>
    <property type="match status" value="1"/>
</dbReference>
<dbReference type="InterPro" id="IPR013780">
    <property type="entry name" value="Glyco_hydro_b"/>
</dbReference>
<evidence type="ECO:0000256" key="2">
    <source>
        <dbReference type="RuleBase" id="RU361185"/>
    </source>
</evidence>
<dbReference type="GO" id="GO:0005975">
    <property type="term" value="P:carbohydrate metabolic process"/>
    <property type="evidence" value="ECO:0007669"/>
    <property type="project" value="InterPro"/>
</dbReference>
<dbReference type="InterPro" id="IPR051816">
    <property type="entry name" value="Glycosyl_Hydrolase_31"/>
</dbReference>
<dbReference type="InterPro" id="IPR025887">
    <property type="entry name" value="Glyco_hydro_31_N_dom"/>
</dbReference>
<dbReference type="PANTHER" id="PTHR43863">
    <property type="entry name" value="HYDROLASE, PUTATIVE (AFU_ORTHOLOGUE AFUA_1G03140)-RELATED"/>
    <property type="match status" value="1"/>
</dbReference>
<dbReference type="Gene3D" id="3.20.20.80">
    <property type="entry name" value="Glycosidases"/>
    <property type="match status" value="1"/>
</dbReference>
<keyword evidence="2 7" id="KW-0378">Hydrolase</keyword>
<evidence type="ECO:0000259" key="3">
    <source>
        <dbReference type="Pfam" id="PF01055"/>
    </source>
</evidence>
<evidence type="ECO:0000313" key="7">
    <source>
        <dbReference type="EMBL" id="QNI33540.1"/>
    </source>
</evidence>
<dbReference type="AlphaFoldDB" id="A0A7G8BLX0"/>
<dbReference type="Gene3D" id="2.60.40.1180">
    <property type="entry name" value="Golgi alpha-mannosidase II"/>
    <property type="match status" value="2"/>
</dbReference>
<feature type="domain" description="Glycosyl hydrolase family 31 C-terminal" evidence="6">
    <location>
        <begin position="561"/>
        <end position="647"/>
    </location>
</feature>
<accession>A0A7G8BLX0</accession>
<name>A0A7G8BLX0_9BACT</name>
<feature type="domain" description="Glycoside hydrolase family 31 TIM barrel" evidence="3">
    <location>
        <begin position="247"/>
        <end position="553"/>
    </location>
</feature>
<evidence type="ECO:0000259" key="4">
    <source>
        <dbReference type="Pfam" id="PF13802"/>
    </source>
</evidence>
<evidence type="ECO:0000259" key="5">
    <source>
        <dbReference type="Pfam" id="PF17137"/>
    </source>
</evidence>
<sequence>MAADLSRRTLLRNIGASAMTTLLRERLALAPFLSAAGFDPSHTGDPALQLSLTAVGENTLRVTIAAVGVDLEQTFTDGSLSARSWPSPMSQVRTSEAVRSIQWGKRRIQMSIDPLRIAVEDDDGHLRQELRFESGMSQVRFHYGDGPVFGLGEGVHPLDRRGTTDAMRNGQHGEELKVYGARVPIPLLIGASGWGLFFHEPWGSFDLTGETGMFRSGESARGLDIFLMLGDTPAQLMREWAELTGYPHMPPIWALGYQQSHRTLASREEVLKEAKTFREKQLPCDALIYLGTGFCPSGWNTGHGSFVFNDAAFPDPEAMIQQLHADHFKVVLHIVNPPEDLHGKVSDTGSAIEESGDAAAYWRRHLPLVRMGVDGWWPDEGDVLPVASRLARNEMYWEGERQARPNLRPYALHRNGYAGLQRYGWLWSGDIFCTWKTLAAQVMIGINAGLCGISYWGTDTGGFVPTKEFTAELFVRWFQFSAFCPLFRSHGRTWKLRLPWGWNTGDYEPAELEPEYAAEVLPKPNDLHNLDVERICRKYLNTRYQLLPYIYSAVAEGHRTGMPLMRALWLHYPHDQKARTIEDTYLFGDALLVAPVLEPGTRERRIYLPQGAWWDFWTGERVEGGTVVTRNVDLETMPVYAKAGAIVPTGPLKQFALAPSTEPVKLAVYPGADGKCSLYEDDGQSFAYEHEEFTRLELEWSDATRSLSVRAGGGKATRGRKFRVALANGPEQEITFDGREVKIHL</sequence>
<dbReference type="KEGG" id="adin:H7849_06225"/>
<feature type="domain" description="Glycoside hydrolase family 31 N-terminal" evidence="4">
    <location>
        <begin position="50"/>
        <end position="203"/>
    </location>
</feature>
<dbReference type="EMBL" id="CP060394">
    <property type="protein sequence ID" value="QNI33540.1"/>
    <property type="molecule type" value="Genomic_DNA"/>
</dbReference>
<dbReference type="SUPFAM" id="SSF51011">
    <property type="entry name" value="Glycosyl hydrolase domain"/>
    <property type="match status" value="1"/>
</dbReference>
<dbReference type="Proteomes" id="UP000515312">
    <property type="component" value="Chromosome"/>
</dbReference>
<dbReference type="GO" id="GO:0030246">
    <property type="term" value="F:carbohydrate binding"/>
    <property type="evidence" value="ECO:0007669"/>
    <property type="project" value="InterPro"/>
</dbReference>
<dbReference type="Pfam" id="PF17137">
    <property type="entry name" value="DUF5110"/>
    <property type="match status" value="1"/>
</dbReference>
<feature type="domain" description="DUF5110" evidence="5">
    <location>
        <begin position="664"/>
        <end position="727"/>
    </location>
</feature>
<dbReference type="PANTHER" id="PTHR43863:SF2">
    <property type="entry name" value="MALTASE-GLUCOAMYLASE"/>
    <property type="match status" value="1"/>
</dbReference>
<gene>
    <name evidence="7" type="ORF">H7849_06225</name>
</gene>
<evidence type="ECO:0000259" key="6">
    <source>
        <dbReference type="Pfam" id="PF21365"/>
    </source>
</evidence>